<protein>
    <submittedName>
        <fullName evidence="1">BrnT family toxin</fullName>
    </submittedName>
</protein>
<dbReference type="Pfam" id="PF04365">
    <property type="entry name" value="BrnT_toxin"/>
    <property type="match status" value="1"/>
</dbReference>
<dbReference type="InterPro" id="IPR007460">
    <property type="entry name" value="BrnT_toxin"/>
</dbReference>
<name>A0ABW2KX37_9PROT</name>
<organism evidence="1 2">
    <name type="scientific">Rhodocista pekingensis</name>
    <dbReference type="NCBI Taxonomy" id="201185"/>
    <lineage>
        <taxon>Bacteria</taxon>
        <taxon>Pseudomonadati</taxon>
        <taxon>Pseudomonadota</taxon>
        <taxon>Alphaproteobacteria</taxon>
        <taxon>Rhodospirillales</taxon>
        <taxon>Azospirillaceae</taxon>
        <taxon>Rhodocista</taxon>
    </lineage>
</organism>
<evidence type="ECO:0000313" key="2">
    <source>
        <dbReference type="Proteomes" id="UP001596456"/>
    </source>
</evidence>
<evidence type="ECO:0000313" key="1">
    <source>
        <dbReference type="EMBL" id="MFC7333726.1"/>
    </source>
</evidence>
<gene>
    <name evidence="1" type="ORF">ACFQPS_11170</name>
</gene>
<sequence>MVPFDPGKNDRNIVRHGLPLTFGARVLSDPGLVEAVDDRMDYGETRWNALGMVEGTVYVLTYADRAAGPHFISVRRADRRETDSYFAAQGCHR</sequence>
<dbReference type="Gene3D" id="3.10.450.530">
    <property type="entry name" value="Ribonuclease toxin, BrnT, of type II toxin-antitoxin system"/>
    <property type="match status" value="1"/>
</dbReference>
<dbReference type="EMBL" id="JBHTCM010000010">
    <property type="protein sequence ID" value="MFC7333726.1"/>
    <property type="molecule type" value="Genomic_DNA"/>
</dbReference>
<proteinExistence type="predicted"/>
<dbReference type="InterPro" id="IPR038573">
    <property type="entry name" value="BrnT_sf"/>
</dbReference>
<accession>A0ABW2KX37</accession>
<dbReference type="RefSeq" id="WP_377358989.1">
    <property type="nucleotide sequence ID" value="NZ_JBHTCM010000010.1"/>
</dbReference>
<reference evidence="2" key="1">
    <citation type="journal article" date="2019" name="Int. J. Syst. Evol. Microbiol.">
        <title>The Global Catalogue of Microorganisms (GCM) 10K type strain sequencing project: providing services to taxonomists for standard genome sequencing and annotation.</title>
        <authorList>
            <consortium name="The Broad Institute Genomics Platform"/>
            <consortium name="The Broad Institute Genome Sequencing Center for Infectious Disease"/>
            <person name="Wu L."/>
            <person name="Ma J."/>
        </authorList>
    </citation>
    <scope>NUCLEOTIDE SEQUENCE [LARGE SCALE GENOMIC DNA]</scope>
    <source>
        <strain evidence="2">CGMCC 1.16275</strain>
    </source>
</reference>
<keyword evidence="2" id="KW-1185">Reference proteome</keyword>
<dbReference type="Proteomes" id="UP001596456">
    <property type="component" value="Unassembled WGS sequence"/>
</dbReference>
<comment type="caution">
    <text evidence="1">The sequence shown here is derived from an EMBL/GenBank/DDBJ whole genome shotgun (WGS) entry which is preliminary data.</text>
</comment>